<protein>
    <submittedName>
        <fullName evidence="2">Uncharacterized protein</fullName>
    </submittedName>
</protein>
<gene>
    <name evidence="2" type="ORF">KIPB_007025</name>
</gene>
<feature type="region of interest" description="Disordered" evidence="1">
    <location>
        <begin position="205"/>
        <end position="230"/>
    </location>
</feature>
<keyword evidence="3" id="KW-1185">Reference proteome</keyword>
<comment type="caution">
    <text evidence="2">The sequence shown here is derived from an EMBL/GenBank/DDBJ whole genome shotgun (WGS) entry which is preliminary data.</text>
</comment>
<proteinExistence type="predicted"/>
<evidence type="ECO:0000313" key="2">
    <source>
        <dbReference type="EMBL" id="GIQ85375.1"/>
    </source>
</evidence>
<sequence>MSHPSVAFLTASADGGMHVSGAMYALRVEGQEGERELVVSKMETPIRTSGFSLSINTVMAGVTTGTLVCYGYLEDTPSERLGLPHEWDNGPIYMFLMPLDTWEWEIVDLSVLGAEWGADLAGSYDFSVDPVAGQVVAKGKHQVWSYDVDTGDVTLLPPYHSLPFEEMVLGRTVVSGENKRGKRGEFEIEFSDLVSGDWVRTTGEREMVESSVGERDADNADGDESSYEDDDEGRFVHLTQMGHGSLCLVKVETWLHGIYKAELLHVEPEVAVDVTSYAKCSGGLRPRPIWARE</sequence>
<evidence type="ECO:0000256" key="1">
    <source>
        <dbReference type="SAM" id="MobiDB-lite"/>
    </source>
</evidence>
<dbReference type="AlphaFoldDB" id="A0A9K3D0J2"/>
<evidence type="ECO:0000313" key="3">
    <source>
        <dbReference type="Proteomes" id="UP000265618"/>
    </source>
</evidence>
<accession>A0A9K3D0J2</accession>
<dbReference type="EMBL" id="BDIP01001908">
    <property type="protein sequence ID" value="GIQ85375.1"/>
    <property type="molecule type" value="Genomic_DNA"/>
</dbReference>
<name>A0A9K3D0J2_9EUKA</name>
<dbReference type="Proteomes" id="UP000265618">
    <property type="component" value="Unassembled WGS sequence"/>
</dbReference>
<feature type="compositionally biased region" description="Basic and acidic residues" evidence="1">
    <location>
        <begin position="205"/>
        <end position="218"/>
    </location>
</feature>
<feature type="compositionally biased region" description="Acidic residues" evidence="1">
    <location>
        <begin position="219"/>
        <end position="230"/>
    </location>
</feature>
<reference evidence="2 3" key="1">
    <citation type="journal article" date="2018" name="PLoS ONE">
        <title>The draft genome of Kipferlia bialata reveals reductive genome evolution in fornicate parasites.</title>
        <authorList>
            <person name="Tanifuji G."/>
            <person name="Takabayashi S."/>
            <person name="Kume K."/>
            <person name="Takagi M."/>
            <person name="Nakayama T."/>
            <person name="Kamikawa R."/>
            <person name="Inagaki Y."/>
            <person name="Hashimoto T."/>
        </authorList>
    </citation>
    <scope>NUCLEOTIDE SEQUENCE [LARGE SCALE GENOMIC DNA]</scope>
    <source>
        <strain evidence="2">NY0173</strain>
    </source>
</reference>
<organism evidence="2 3">
    <name type="scientific">Kipferlia bialata</name>
    <dbReference type="NCBI Taxonomy" id="797122"/>
    <lineage>
        <taxon>Eukaryota</taxon>
        <taxon>Metamonada</taxon>
        <taxon>Carpediemonas-like organisms</taxon>
        <taxon>Kipferlia</taxon>
    </lineage>
</organism>